<organism evidence="1 2">
    <name type="scientific">Streptomyces cuspidosporus</name>
    <dbReference type="NCBI Taxonomy" id="66882"/>
    <lineage>
        <taxon>Bacteria</taxon>
        <taxon>Bacillati</taxon>
        <taxon>Actinomycetota</taxon>
        <taxon>Actinomycetes</taxon>
        <taxon>Kitasatosporales</taxon>
        <taxon>Streptomycetaceae</taxon>
        <taxon>Streptomyces</taxon>
    </lineage>
</organism>
<name>A0ABP5SJG1_9ACTN</name>
<dbReference type="EMBL" id="BAAASD010000004">
    <property type="protein sequence ID" value="GAA2332674.1"/>
    <property type="molecule type" value="Genomic_DNA"/>
</dbReference>
<proteinExistence type="predicted"/>
<evidence type="ECO:0008006" key="3">
    <source>
        <dbReference type="Google" id="ProtNLM"/>
    </source>
</evidence>
<accession>A0ABP5SJG1</accession>
<evidence type="ECO:0000313" key="2">
    <source>
        <dbReference type="Proteomes" id="UP001500253"/>
    </source>
</evidence>
<comment type="caution">
    <text evidence="1">The sequence shown here is derived from an EMBL/GenBank/DDBJ whole genome shotgun (WGS) entry which is preliminary data.</text>
</comment>
<dbReference type="RefSeq" id="WP_346173674.1">
    <property type="nucleotide sequence ID" value="NZ_BAAASD010000004.1"/>
</dbReference>
<sequence length="66" mass="7064">MCPHALARSELIYSILDRAGLQGPHNNDFDGSFRLGLDTVLDGIAAHIGAWAGRSERLAVEGRSTS</sequence>
<keyword evidence="2" id="KW-1185">Reference proteome</keyword>
<gene>
    <name evidence="1" type="ORF">GCM10010246_15140</name>
</gene>
<reference evidence="2" key="1">
    <citation type="journal article" date="2019" name="Int. J. Syst. Evol. Microbiol.">
        <title>The Global Catalogue of Microorganisms (GCM) 10K type strain sequencing project: providing services to taxonomists for standard genome sequencing and annotation.</title>
        <authorList>
            <consortium name="The Broad Institute Genomics Platform"/>
            <consortium name="The Broad Institute Genome Sequencing Center for Infectious Disease"/>
            <person name="Wu L."/>
            <person name="Ma J."/>
        </authorList>
    </citation>
    <scope>NUCLEOTIDE SEQUENCE [LARGE SCALE GENOMIC DNA]</scope>
    <source>
        <strain evidence="2">JCM 4316</strain>
    </source>
</reference>
<dbReference type="Proteomes" id="UP001500253">
    <property type="component" value="Unassembled WGS sequence"/>
</dbReference>
<protein>
    <recommendedName>
        <fullName evidence="3">Tetracycline repressor TetR C-terminal domain-containing protein</fullName>
    </recommendedName>
</protein>
<evidence type="ECO:0000313" key="1">
    <source>
        <dbReference type="EMBL" id="GAA2332674.1"/>
    </source>
</evidence>